<sequence>MGMFFGVDIGGTEIKFGAFSEAGDLLEKWSAPTDISDMGRKIIPDVARHIRQYTVGKGVREDGVAGIGMGIPGPVDKAGYVRTCVNLRWNGFNPVEELKKEFPDVKIAAGNDANTAALGEYYRGAGKNYDSMMLITLGTGVGGGIIMNGKVLLGAHGLAGEIGHVSAAVPEKEQCSCGNTGCIDQFASATGIVRIMKRLLKERKQDSILRKQEKISAKDVCEAACQGDALAVRCIDICMGALGNGLAYFSHAFDPEVYVIGGGVSGAGEIIISAVKKAYREKMFLIQDGADICLSKLGNDAGMVGACMLVMNGG</sequence>
<dbReference type="PANTHER" id="PTHR18964:SF149">
    <property type="entry name" value="BIFUNCTIONAL UDP-N-ACETYLGLUCOSAMINE 2-EPIMERASE_N-ACETYLMANNOSAMINE KINASE"/>
    <property type="match status" value="1"/>
</dbReference>
<dbReference type="InterPro" id="IPR049874">
    <property type="entry name" value="ROK_cs"/>
</dbReference>
<reference evidence="9 10" key="1">
    <citation type="submission" date="2024-03" db="EMBL/GenBank/DDBJ databases">
        <title>Human intestinal bacterial collection.</title>
        <authorList>
            <person name="Pauvert C."/>
            <person name="Hitch T.C.A."/>
            <person name="Clavel T."/>
        </authorList>
    </citation>
    <scope>NUCLEOTIDE SEQUENCE [LARGE SCALE GENOMIC DNA]</scope>
    <source>
        <strain evidence="9 10">CLA-SR-H021</strain>
    </source>
</reference>
<dbReference type="Gene3D" id="3.30.420.40">
    <property type="match status" value="2"/>
</dbReference>
<name>A0ABV1D184_9FIRM</name>
<keyword evidence="10" id="KW-1185">Reference proteome</keyword>
<dbReference type="InterPro" id="IPR000600">
    <property type="entry name" value="ROK"/>
</dbReference>
<evidence type="ECO:0000256" key="5">
    <source>
        <dbReference type="ARBA" id="ARBA00022741"/>
    </source>
</evidence>
<keyword evidence="7" id="KW-0067">ATP-binding</keyword>
<proteinExistence type="inferred from homology"/>
<dbReference type="EC" id="2.7.1.2" evidence="2"/>
<evidence type="ECO:0000256" key="6">
    <source>
        <dbReference type="ARBA" id="ARBA00022777"/>
    </source>
</evidence>
<accession>A0ABV1D184</accession>
<dbReference type="EMBL" id="JBBMFM010000009">
    <property type="protein sequence ID" value="MEQ2424153.1"/>
    <property type="molecule type" value="Genomic_DNA"/>
</dbReference>
<dbReference type="SUPFAM" id="SSF53067">
    <property type="entry name" value="Actin-like ATPase domain"/>
    <property type="match status" value="1"/>
</dbReference>
<organism evidence="9 10">
    <name type="scientific">Enterocloster hominis</name>
    <name type="common">ex Hitch et al. 2024</name>
    <dbReference type="NCBI Taxonomy" id="1917870"/>
    <lineage>
        <taxon>Bacteria</taxon>
        <taxon>Bacillati</taxon>
        <taxon>Bacillota</taxon>
        <taxon>Clostridia</taxon>
        <taxon>Lachnospirales</taxon>
        <taxon>Lachnospiraceae</taxon>
        <taxon>Enterocloster</taxon>
    </lineage>
</organism>
<gene>
    <name evidence="9" type="ORF">WMQ36_04140</name>
</gene>
<dbReference type="InterPro" id="IPR004654">
    <property type="entry name" value="ROK_glcA"/>
</dbReference>
<dbReference type="PANTHER" id="PTHR18964">
    <property type="entry name" value="ROK (REPRESSOR, ORF, KINASE) FAMILY"/>
    <property type="match status" value="1"/>
</dbReference>
<evidence type="ECO:0000313" key="10">
    <source>
        <dbReference type="Proteomes" id="UP001454086"/>
    </source>
</evidence>
<evidence type="ECO:0000256" key="3">
    <source>
        <dbReference type="ARBA" id="ARBA00014701"/>
    </source>
</evidence>
<dbReference type="PROSITE" id="PS01125">
    <property type="entry name" value="ROK"/>
    <property type="match status" value="1"/>
</dbReference>
<evidence type="ECO:0000256" key="8">
    <source>
        <dbReference type="ARBA" id="ARBA00032386"/>
    </source>
</evidence>
<keyword evidence="5" id="KW-0547">Nucleotide-binding</keyword>
<dbReference type="GO" id="GO:0004340">
    <property type="term" value="F:glucokinase activity"/>
    <property type="evidence" value="ECO:0007669"/>
    <property type="project" value="UniProtKB-EC"/>
</dbReference>
<dbReference type="Pfam" id="PF00480">
    <property type="entry name" value="ROK"/>
    <property type="match status" value="1"/>
</dbReference>
<evidence type="ECO:0000256" key="7">
    <source>
        <dbReference type="ARBA" id="ARBA00022840"/>
    </source>
</evidence>
<evidence type="ECO:0000256" key="1">
    <source>
        <dbReference type="ARBA" id="ARBA00006479"/>
    </source>
</evidence>
<protein>
    <recommendedName>
        <fullName evidence="3">Glucokinase</fullName>
        <ecNumber evidence="2">2.7.1.2</ecNumber>
    </recommendedName>
    <alternativeName>
        <fullName evidence="8">Glucose kinase</fullName>
    </alternativeName>
</protein>
<keyword evidence="4 9" id="KW-0808">Transferase</keyword>
<evidence type="ECO:0000313" key="9">
    <source>
        <dbReference type="EMBL" id="MEQ2424153.1"/>
    </source>
</evidence>
<dbReference type="InterPro" id="IPR043129">
    <property type="entry name" value="ATPase_NBD"/>
</dbReference>
<dbReference type="Proteomes" id="UP001454086">
    <property type="component" value="Unassembled WGS sequence"/>
</dbReference>
<comment type="caution">
    <text evidence="9">The sequence shown here is derived from an EMBL/GenBank/DDBJ whole genome shotgun (WGS) entry which is preliminary data.</text>
</comment>
<evidence type="ECO:0000256" key="4">
    <source>
        <dbReference type="ARBA" id="ARBA00022679"/>
    </source>
</evidence>
<dbReference type="RefSeq" id="WP_008724019.1">
    <property type="nucleotide sequence ID" value="NZ_JBBMFM010000009.1"/>
</dbReference>
<dbReference type="NCBIfam" id="TIGR00744">
    <property type="entry name" value="ROK_glcA_fam"/>
    <property type="match status" value="1"/>
</dbReference>
<evidence type="ECO:0000256" key="2">
    <source>
        <dbReference type="ARBA" id="ARBA00012323"/>
    </source>
</evidence>
<keyword evidence="6" id="KW-0418">Kinase</keyword>
<comment type="similarity">
    <text evidence="1">Belongs to the ROK (NagC/XylR) family.</text>
</comment>